<dbReference type="RefSeq" id="WP_050053711.1">
    <property type="nucleotide sequence ID" value="NZ_CAQI01000028.1"/>
</dbReference>
<accession>A0A024GY10</accession>
<feature type="transmembrane region" description="Helical" evidence="1">
    <location>
        <begin position="442"/>
        <end position="464"/>
    </location>
</feature>
<dbReference type="SUPFAM" id="SSF48371">
    <property type="entry name" value="ARM repeat"/>
    <property type="match status" value="1"/>
</dbReference>
<keyword evidence="1" id="KW-0812">Transmembrane</keyword>
<dbReference type="NCBIfam" id="TIGR02675">
    <property type="entry name" value="tape_meas_nterm"/>
    <property type="match status" value="1"/>
</dbReference>
<gene>
    <name evidence="3" type="ORF">ARTSIC4J27_590</name>
</gene>
<dbReference type="AlphaFoldDB" id="A0A024GY10"/>
<evidence type="ECO:0000313" key="4">
    <source>
        <dbReference type="Proteomes" id="UP000035722"/>
    </source>
</evidence>
<evidence type="ECO:0000259" key="2">
    <source>
        <dbReference type="Pfam" id="PF20155"/>
    </source>
</evidence>
<dbReference type="InterPro" id="IPR016024">
    <property type="entry name" value="ARM-type_fold"/>
</dbReference>
<dbReference type="STRING" id="861266.ARTSIC4J27_590"/>
<keyword evidence="1" id="KW-0472">Membrane</keyword>
<evidence type="ECO:0000313" key="3">
    <source>
        <dbReference type="EMBL" id="CCQ44663.1"/>
    </source>
</evidence>
<keyword evidence="4" id="KW-1185">Reference proteome</keyword>
<proteinExistence type="predicted"/>
<reference evidence="4" key="1">
    <citation type="journal article" date="2014" name="Genome Announc.">
        <title>Genome Sequence of Arthrobacter siccitolerans 4J27, a Xeroprotectant-Producing Desiccation-Tolerant Microorganism.</title>
        <authorList>
            <person name="Manzanera M."/>
            <person name="Santa-Cruz-Calvo L."/>
            <person name="Vilchez J.I."/>
            <person name="Garcia-Fontana C."/>
            <person name="Silva-Castro G.A."/>
            <person name="Calvo C."/>
            <person name="Gonzalez-Lopez J."/>
        </authorList>
    </citation>
    <scope>NUCLEOTIDE SEQUENCE [LARGE SCALE GENOMIC DNA]</scope>
    <source>
        <strain evidence="4">4J27</strain>
    </source>
</reference>
<sequence length="689" mass="69657">MSNVGYATLTVIPSAKGFASALSGDILGPMDSAGRDAGAKSGGSFVGAFKGLVGAGIAIAAGGMFSGFIAEAARASDATDKFKATMNFAGLDTSAIDAATKAAKEFADQTVYDLPTIQNTIAQLASNGVADYTGLTKAAGNLNAVAGGNAETFKSVAMVMTQTAGAGKLTTENWNQLSDAIPGAAGPLMRALEEAGAYTGNFRDAMAEGEVTADEFNAALMKLGTDPIAVEAAKSTATFEGALGNLQATINSGLMTALDAMKPAITGAINLLANGLGSAFVVAGNVMGTVTGAVRAFGNAWRENNGDVTSDGLAGVFEQVANAIRPLFGELGDFKVLWGEVTGGIRAFGAAWRENNGDVTSSGIPGFFERLANAIRPVFDALAPLGTVIASLVTQFSPLGIIFRSLEPVLPALLSTFTQLGVGIAGTLTVALAQLVPMIQVLVSHLSGVFVAIMPAVTAMVLTLGNAFTQLVPVVMSVLGALISAALSYIGSLWNVAWSGISSFLGGVWGNIASAVSSGIGEVVNFFSGLWGRVQGAIGDIGSKMSTIGLQMIQGLANGISGAANLIREAVAGAIGNVVDFAKSLLGIHSPSRVFMEIGDFTAQGMAIGLTKGAKHVEKAAAKSLVPAAPSFASPDVTAGGVRAGAEAGLPTGSPLIGSLTLQSSGNVREDMEEVLFHTRRIARGGVYA</sequence>
<dbReference type="Pfam" id="PF20155">
    <property type="entry name" value="TMP_3"/>
    <property type="match status" value="1"/>
</dbReference>
<dbReference type="InterPro" id="IPR013491">
    <property type="entry name" value="Tape_meas_N"/>
</dbReference>
<feature type="domain" description="Tape measure protein N-terminal" evidence="2">
    <location>
        <begin position="71"/>
        <end position="251"/>
    </location>
</feature>
<feature type="transmembrane region" description="Helical" evidence="1">
    <location>
        <begin position="471"/>
        <end position="490"/>
    </location>
</feature>
<dbReference type="Proteomes" id="UP000035722">
    <property type="component" value="Unassembled WGS sequence"/>
</dbReference>
<evidence type="ECO:0000256" key="1">
    <source>
        <dbReference type="SAM" id="Phobius"/>
    </source>
</evidence>
<feature type="transmembrane region" description="Helical" evidence="1">
    <location>
        <begin position="381"/>
        <end position="403"/>
    </location>
</feature>
<dbReference type="EMBL" id="CAQI01000028">
    <property type="protein sequence ID" value="CCQ44663.1"/>
    <property type="molecule type" value="Genomic_DNA"/>
</dbReference>
<feature type="transmembrane region" description="Helical" evidence="1">
    <location>
        <begin position="410"/>
        <end position="436"/>
    </location>
</feature>
<name>A0A024GY10_9MICC</name>
<protein>
    <submittedName>
        <fullName evidence="3">Tape measure domain protein</fullName>
    </submittedName>
</protein>
<organism evidence="3 4">
    <name type="scientific">Pseudarthrobacter siccitolerans</name>
    <dbReference type="NCBI Taxonomy" id="861266"/>
    <lineage>
        <taxon>Bacteria</taxon>
        <taxon>Bacillati</taxon>
        <taxon>Actinomycetota</taxon>
        <taxon>Actinomycetes</taxon>
        <taxon>Micrococcales</taxon>
        <taxon>Micrococcaceae</taxon>
        <taxon>Pseudarthrobacter</taxon>
    </lineage>
</organism>
<keyword evidence="1" id="KW-1133">Transmembrane helix</keyword>
<comment type="caution">
    <text evidence="3">The sequence shown here is derived from an EMBL/GenBank/DDBJ whole genome shotgun (WGS) entry which is preliminary data.</text>
</comment>